<accession>B6BJT5</accession>
<dbReference type="AlphaFoldDB" id="B6BJT5"/>
<feature type="domain" description="Phosphatidic acid phosphatase type 2/haloperoxidase" evidence="8">
    <location>
        <begin position="81"/>
        <end position="213"/>
    </location>
</feature>
<dbReference type="EMBL" id="AFRZ01000001">
    <property type="protein sequence ID" value="EHP31335.1"/>
    <property type="molecule type" value="Genomic_DNA"/>
</dbReference>
<evidence type="ECO:0000256" key="4">
    <source>
        <dbReference type="ARBA" id="ARBA00022801"/>
    </source>
</evidence>
<dbReference type="STRING" id="929558.SMGD1_2813"/>
<dbReference type="PANTHER" id="PTHR14969:SF62">
    <property type="entry name" value="DECAPRENYLPHOSPHORYL-5-PHOSPHORIBOSE PHOSPHATASE RV3807C-RELATED"/>
    <property type="match status" value="1"/>
</dbReference>
<evidence type="ECO:0000313" key="10">
    <source>
        <dbReference type="Proteomes" id="UP000006431"/>
    </source>
</evidence>
<dbReference type="GO" id="GO:0005886">
    <property type="term" value="C:plasma membrane"/>
    <property type="evidence" value="ECO:0007669"/>
    <property type="project" value="UniProtKB-SubCell"/>
</dbReference>
<dbReference type="HOGENOM" id="CLU_072573_6_2_7"/>
<dbReference type="Pfam" id="PF01569">
    <property type="entry name" value="PAP2"/>
    <property type="match status" value="1"/>
</dbReference>
<evidence type="ECO:0000313" key="9">
    <source>
        <dbReference type="EMBL" id="EHP31335.1"/>
    </source>
</evidence>
<dbReference type="PANTHER" id="PTHR14969">
    <property type="entry name" value="SPHINGOSINE-1-PHOSPHATE PHOSPHOHYDROLASE"/>
    <property type="match status" value="1"/>
</dbReference>
<accession>H1FU29</accession>
<keyword evidence="5 7" id="KW-1133">Transmembrane helix</keyword>
<dbReference type="InterPro" id="IPR000326">
    <property type="entry name" value="PAP2/HPO"/>
</dbReference>
<keyword evidence="10" id="KW-1185">Reference proteome</keyword>
<organism evidence="9 10">
    <name type="scientific">Sulfurimonas gotlandica (strain DSM 19862 / JCM 16533 / GD1)</name>
    <dbReference type="NCBI Taxonomy" id="929558"/>
    <lineage>
        <taxon>Bacteria</taxon>
        <taxon>Pseudomonadati</taxon>
        <taxon>Campylobacterota</taxon>
        <taxon>Epsilonproteobacteria</taxon>
        <taxon>Campylobacterales</taxon>
        <taxon>Sulfurimonadaceae</taxon>
        <taxon>Sulfurimonas</taxon>
    </lineage>
</organism>
<evidence type="ECO:0000256" key="2">
    <source>
        <dbReference type="ARBA" id="ARBA00022475"/>
    </source>
</evidence>
<reference evidence="9 10" key="1">
    <citation type="journal article" date="2012" name="Proc. Natl. Acad. Sci. U.S.A.">
        <title>Genome and physiology of a model Epsilonproteobacterium responsible for sulfide detoxification in marine oxygen depletion zones.</title>
        <authorList>
            <person name="Grote J."/>
            <person name="Schott T."/>
            <person name="Bruckner C.G."/>
            <person name="Glockner F.O."/>
            <person name="Jost G."/>
            <person name="Teeling H."/>
            <person name="Labrenz M."/>
            <person name="Jurgens K."/>
        </authorList>
    </citation>
    <scope>NUCLEOTIDE SEQUENCE [LARGE SCALE GENOMIC DNA]</scope>
    <source>
        <strain evidence="9 10">GD1</strain>
    </source>
</reference>
<evidence type="ECO:0000256" key="3">
    <source>
        <dbReference type="ARBA" id="ARBA00022692"/>
    </source>
</evidence>
<dbReference type="Proteomes" id="UP000006431">
    <property type="component" value="Unassembled WGS sequence"/>
</dbReference>
<evidence type="ECO:0000256" key="7">
    <source>
        <dbReference type="SAM" id="Phobius"/>
    </source>
</evidence>
<dbReference type="GO" id="GO:0016787">
    <property type="term" value="F:hydrolase activity"/>
    <property type="evidence" value="ECO:0007669"/>
    <property type="project" value="UniProtKB-KW"/>
</dbReference>
<comment type="caution">
    <text evidence="9">The sequence shown here is derived from an EMBL/GenBank/DDBJ whole genome shotgun (WGS) entry which is preliminary data.</text>
</comment>
<dbReference type="eggNOG" id="COG0671">
    <property type="taxonomic scope" value="Bacteria"/>
</dbReference>
<keyword evidence="4 9" id="KW-0378">Hydrolase</keyword>
<evidence type="ECO:0000256" key="6">
    <source>
        <dbReference type="ARBA" id="ARBA00023136"/>
    </source>
</evidence>
<dbReference type="RefSeq" id="WP_008337585.1">
    <property type="nucleotide sequence ID" value="NZ_AFRZ01000001.1"/>
</dbReference>
<proteinExistence type="predicted"/>
<dbReference type="PATRIC" id="fig|929558.5.peg.2803"/>
<keyword evidence="3 7" id="KW-0812">Transmembrane</keyword>
<dbReference type="OrthoDB" id="9773582at2"/>
<keyword evidence="6 7" id="KW-0472">Membrane</keyword>
<name>B6BJT5_SULGG</name>
<gene>
    <name evidence="9" type="ORF">SMGD1_2813</name>
</gene>
<feature type="transmembrane region" description="Helical" evidence="7">
    <location>
        <begin position="54"/>
        <end position="71"/>
    </location>
</feature>
<evidence type="ECO:0000256" key="5">
    <source>
        <dbReference type="ARBA" id="ARBA00022989"/>
    </source>
</evidence>
<dbReference type="SMART" id="SM00014">
    <property type="entry name" value="acidPPc"/>
    <property type="match status" value="1"/>
</dbReference>
<feature type="transmembrane region" description="Helical" evidence="7">
    <location>
        <begin position="194"/>
        <end position="214"/>
    </location>
</feature>
<feature type="transmembrane region" description="Helical" evidence="7">
    <location>
        <begin position="7"/>
        <end position="26"/>
    </location>
</feature>
<keyword evidence="2" id="KW-1003">Cell membrane</keyword>
<feature type="transmembrane region" description="Helical" evidence="7">
    <location>
        <begin position="83"/>
        <end position="102"/>
    </location>
</feature>
<evidence type="ECO:0000259" key="8">
    <source>
        <dbReference type="SMART" id="SM00014"/>
    </source>
</evidence>
<evidence type="ECO:0000256" key="1">
    <source>
        <dbReference type="ARBA" id="ARBA00004651"/>
    </source>
</evidence>
<protein>
    <submittedName>
        <fullName evidence="9">Phosphatase, PAP2 family</fullName>
        <ecNumber evidence="9">3.1.3.-</ecNumber>
    </submittedName>
</protein>
<dbReference type="EC" id="3.1.3.-" evidence="9"/>
<dbReference type="SUPFAM" id="SSF48317">
    <property type="entry name" value="Acid phosphatase/Vanadium-dependent haloperoxidase"/>
    <property type="match status" value="1"/>
</dbReference>
<sequence length="224" mass="26314">MIFSKKAYIVYILTLVLLMIVSYFTLDIRVAHFFLADANTYEPIGDFISIFGESHWYIGTAVLGYFFFKFYKKNELYQQRFLFLLYINLFSGIISLFSKWIFGRIRPWGMRNGNEDYGFLLFQNWDMSFIEKMKYHFTTLADAPTTYSSFPSGHTTTVFTAFTFLVILFPRYIYIWLSFAIVLSCSRILANDHFVSDIFAGILVGTLSTIFLYSKLRKKIEKLS</sequence>
<dbReference type="InterPro" id="IPR036938">
    <property type="entry name" value="PAP2/HPO_sf"/>
</dbReference>
<comment type="subcellular location">
    <subcellularLocation>
        <location evidence="1">Cell membrane</location>
        <topology evidence="1">Multi-pass membrane protein</topology>
    </subcellularLocation>
</comment>
<dbReference type="Gene3D" id="1.20.144.10">
    <property type="entry name" value="Phosphatidic acid phosphatase type 2/haloperoxidase"/>
    <property type="match status" value="1"/>
</dbReference>